<protein>
    <submittedName>
        <fullName evidence="1">Uncharacterized protein</fullName>
    </submittedName>
</protein>
<reference evidence="2" key="1">
    <citation type="journal article" date="2019" name="Int. J. Syst. Evol. Microbiol.">
        <title>The Global Catalogue of Microorganisms (GCM) 10K type strain sequencing project: providing services to taxonomists for standard genome sequencing and annotation.</title>
        <authorList>
            <consortium name="The Broad Institute Genomics Platform"/>
            <consortium name="The Broad Institute Genome Sequencing Center for Infectious Disease"/>
            <person name="Wu L."/>
            <person name="Ma J."/>
        </authorList>
    </citation>
    <scope>NUCLEOTIDE SEQUENCE [LARGE SCALE GENOMIC DNA]</scope>
    <source>
        <strain evidence="2">JCM 17933</strain>
    </source>
</reference>
<name>A0ABP8Q5B4_9ACTN</name>
<comment type="caution">
    <text evidence="1">The sequence shown here is derived from an EMBL/GenBank/DDBJ whole genome shotgun (WGS) entry which is preliminary data.</text>
</comment>
<proteinExistence type="predicted"/>
<accession>A0ABP8Q5B4</accession>
<dbReference type="Proteomes" id="UP001500503">
    <property type="component" value="Unassembled WGS sequence"/>
</dbReference>
<organism evidence="1 2">
    <name type="scientific">Actinoallomurus oryzae</name>
    <dbReference type="NCBI Taxonomy" id="502180"/>
    <lineage>
        <taxon>Bacteria</taxon>
        <taxon>Bacillati</taxon>
        <taxon>Actinomycetota</taxon>
        <taxon>Actinomycetes</taxon>
        <taxon>Streptosporangiales</taxon>
        <taxon>Thermomonosporaceae</taxon>
        <taxon>Actinoallomurus</taxon>
    </lineage>
</organism>
<evidence type="ECO:0000313" key="2">
    <source>
        <dbReference type="Proteomes" id="UP001500503"/>
    </source>
</evidence>
<dbReference type="RefSeq" id="WP_345465825.1">
    <property type="nucleotide sequence ID" value="NZ_BAABHF010000022.1"/>
</dbReference>
<keyword evidence="2" id="KW-1185">Reference proteome</keyword>
<evidence type="ECO:0000313" key="1">
    <source>
        <dbReference type="EMBL" id="GAA4497211.1"/>
    </source>
</evidence>
<sequence length="92" mass="9486">MGKLFAFKVATVERTRPAGGDVSAHYDPAGQQLVWQGDAEAILGAAVCTKGVYNGHKTCSSNGGTYCTLGGTCGTSGFPESTHGRCYACDYG</sequence>
<gene>
    <name evidence="1" type="ORF">GCM10023191_040330</name>
</gene>
<dbReference type="EMBL" id="BAABHF010000022">
    <property type="protein sequence ID" value="GAA4497211.1"/>
    <property type="molecule type" value="Genomic_DNA"/>
</dbReference>